<organism evidence="2 3">
    <name type="scientific">Choiromyces venosus 120613-1</name>
    <dbReference type="NCBI Taxonomy" id="1336337"/>
    <lineage>
        <taxon>Eukaryota</taxon>
        <taxon>Fungi</taxon>
        <taxon>Dikarya</taxon>
        <taxon>Ascomycota</taxon>
        <taxon>Pezizomycotina</taxon>
        <taxon>Pezizomycetes</taxon>
        <taxon>Pezizales</taxon>
        <taxon>Tuberaceae</taxon>
        <taxon>Choiromyces</taxon>
    </lineage>
</organism>
<feature type="transmembrane region" description="Helical" evidence="1">
    <location>
        <begin position="30"/>
        <end position="50"/>
    </location>
</feature>
<dbReference type="Proteomes" id="UP000276215">
    <property type="component" value="Unassembled WGS sequence"/>
</dbReference>
<reference evidence="2 3" key="1">
    <citation type="journal article" date="2018" name="Nat. Ecol. Evol.">
        <title>Pezizomycetes genomes reveal the molecular basis of ectomycorrhizal truffle lifestyle.</title>
        <authorList>
            <person name="Murat C."/>
            <person name="Payen T."/>
            <person name="Noel B."/>
            <person name="Kuo A."/>
            <person name="Morin E."/>
            <person name="Chen J."/>
            <person name="Kohler A."/>
            <person name="Krizsan K."/>
            <person name="Balestrini R."/>
            <person name="Da Silva C."/>
            <person name="Montanini B."/>
            <person name="Hainaut M."/>
            <person name="Levati E."/>
            <person name="Barry K.W."/>
            <person name="Belfiori B."/>
            <person name="Cichocki N."/>
            <person name="Clum A."/>
            <person name="Dockter R.B."/>
            <person name="Fauchery L."/>
            <person name="Guy J."/>
            <person name="Iotti M."/>
            <person name="Le Tacon F."/>
            <person name="Lindquist E.A."/>
            <person name="Lipzen A."/>
            <person name="Malagnac F."/>
            <person name="Mello A."/>
            <person name="Molinier V."/>
            <person name="Miyauchi S."/>
            <person name="Poulain J."/>
            <person name="Riccioni C."/>
            <person name="Rubini A."/>
            <person name="Sitrit Y."/>
            <person name="Splivallo R."/>
            <person name="Traeger S."/>
            <person name="Wang M."/>
            <person name="Zifcakova L."/>
            <person name="Wipf D."/>
            <person name="Zambonelli A."/>
            <person name="Paolocci F."/>
            <person name="Nowrousian M."/>
            <person name="Ottonello S."/>
            <person name="Baldrian P."/>
            <person name="Spatafora J.W."/>
            <person name="Henrissat B."/>
            <person name="Nagy L.G."/>
            <person name="Aury J.M."/>
            <person name="Wincker P."/>
            <person name="Grigoriev I.V."/>
            <person name="Bonfante P."/>
            <person name="Martin F.M."/>
        </authorList>
    </citation>
    <scope>NUCLEOTIDE SEQUENCE [LARGE SCALE GENOMIC DNA]</scope>
    <source>
        <strain evidence="2 3">120613-1</strain>
    </source>
</reference>
<dbReference type="AlphaFoldDB" id="A0A3N4K283"/>
<proteinExistence type="predicted"/>
<keyword evidence="1" id="KW-0812">Transmembrane</keyword>
<gene>
    <name evidence="2" type="ORF">L873DRAFT_1801958</name>
</gene>
<keyword evidence="1" id="KW-0472">Membrane</keyword>
<keyword evidence="3" id="KW-1185">Reference proteome</keyword>
<evidence type="ECO:0000256" key="1">
    <source>
        <dbReference type="SAM" id="Phobius"/>
    </source>
</evidence>
<evidence type="ECO:0000313" key="3">
    <source>
        <dbReference type="Proteomes" id="UP000276215"/>
    </source>
</evidence>
<protein>
    <submittedName>
        <fullName evidence="2">Uncharacterized protein</fullName>
    </submittedName>
</protein>
<keyword evidence="1" id="KW-1133">Transmembrane helix</keyword>
<accession>A0A3N4K283</accession>
<dbReference type="EMBL" id="ML120367">
    <property type="protein sequence ID" value="RPB02521.1"/>
    <property type="molecule type" value="Genomic_DNA"/>
</dbReference>
<name>A0A3N4K283_9PEZI</name>
<evidence type="ECO:0000313" key="2">
    <source>
        <dbReference type="EMBL" id="RPB02521.1"/>
    </source>
</evidence>
<sequence length="74" mass="8548">MWNYNLGVWVWELDMDETKGLLPFWKPVHLLSSSAFSVPVLVVACVYLHIPSLVAPLRKNKKLNEAVRSQLRWG</sequence>